<dbReference type="InterPro" id="IPR036390">
    <property type="entry name" value="WH_DNA-bd_sf"/>
</dbReference>
<dbReference type="Pfam" id="PF04157">
    <property type="entry name" value="EAP30"/>
    <property type="match status" value="1"/>
</dbReference>
<dbReference type="SUPFAM" id="SSF46785">
    <property type="entry name" value="Winged helix' DNA-binding domain"/>
    <property type="match status" value="2"/>
</dbReference>
<comment type="similarity">
    <text evidence="1">Belongs to the SNF8 family.</text>
</comment>
<dbReference type="FunFam" id="1.10.10.10:FF:000085">
    <property type="entry name" value="Vacuolar-sorting protein SNF8"/>
    <property type="match status" value="1"/>
</dbReference>
<keyword evidence="5" id="KW-1185">Reference proteome</keyword>
<dbReference type="InterPro" id="IPR016689">
    <property type="entry name" value="ESCRT-2_cplx_Snf8"/>
</dbReference>
<evidence type="ECO:0000256" key="2">
    <source>
        <dbReference type="ARBA" id="ARBA00017052"/>
    </source>
</evidence>
<dbReference type="Proteomes" id="UP001152759">
    <property type="component" value="Chromosome 9"/>
</dbReference>
<dbReference type="InterPro" id="IPR036388">
    <property type="entry name" value="WH-like_DNA-bd_sf"/>
</dbReference>
<reference evidence="4" key="1">
    <citation type="submission" date="2021-12" db="EMBL/GenBank/DDBJ databases">
        <authorList>
            <person name="King R."/>
        </authorList>
    </citation>
    <scope>NUCLEOTIDE SEQUENCE</scope>
</reference>
<dbReference type="InterPro" id="IPR040608">
    <property type="entry name" value="Snf8/Vps36"/>
</dbReference>
<dbReference type="PANTHER" id="PTHR12806">
    <property type="entry name" value="EAP30 SUBUNIT OF ELL COMPLEX"/>
    <property type="match status" value="1"/>
</dbReference>
<protein>
    <recommendedName>
        <fullName evidence="2">Vacuolar-sorting protein SNF8</fullName>
    </recommendedName>
    <alternativeName>
        <fullName evidence="3">ESCRT-II complex subunit VPS22</fullName>
    </alternativeName>
</protein>
<dbReference type="EMBL" id="OU963870">
    <property type="protein sequence ID" value="CAH0395430.1"/>
    <property type="molecule type" value="Genomic_DNA"/>
</dbReference>
<accession>A0A9P0AN47</accession>
<dbReference type="PANTHER" id="PTHR12806:SF0">
    <property type="entry name" value="VACUOLAR-SORTING PROTEIN SNF8"/>
    <property type="match status" value="1"/>
</dbReference>
<evidence type="ECO:0000313" key="5">
    <source>
        <dbReference type="Proteomes" id="UP001152759"/>
    </source>
</evidence>
<dbReference type="AlphaFoldDB" id="A0A9P0AN47"/>
<sequence length="293" mass="32850">MLLYLHNCISLSDFFLYGMFKLYCCYPLQSALLFQNLIMRRKAGVGAIQKQKLQQEKYQAKTSTLQENQIEQLSKQLEVFRTNLEEFASKHKAEIKKNSEFRKQFQAMCASIGVDPLASKKGFWSVLGIGDFYYELSVQIIEVCLATNHKNGGLISLDELRNRLIKARGQSKHHQEISKDDLICAAQKLKVLGNGFTVIPIGRGDYMVQSVPGELSMEQTAVLTLLSKLGGASISESQVVDNLKWEKARATKALKNMVQDGLAWVDTQSDEPTYWLPSLFFECVSDGVSSAGS</sequence>
<dbReference type="PIRSF" id="PIRSF017215">
    <property type="entry name" value="ESCRT2_Vps22"/>
    <property type="match status" value="1"/>
</dbReference>
<proteinExistence type="inferred from homology"/>
<evidence type="ECO:0000256" key="3">
    <source>
        <dbReference type="ARBA" id="ARBA00030097"/>
    </source>
</evidence>
<dbReference type="GO" id="GO:0000814">
    <property type="term" value="C:ESCRT II complex"/>
    <property type="evidence" value="ECO:0007669"/>
    <property type="project" value="InterPro"/>
</dbReference>
<name>A0A9P0AN47_BEMTA</name>
<gene>
    <name evidence="4" type="ORF">BEMITA_LOCUS13613</name>
</gene>
<dbReference type="Gene3D" id="1.10.10.10">
    <property type="entry name" value="Winged helix-like DNA-binding domain superfamily/Winged helix DNA-binding domain"/>
    <property type="match status" value="2"/>
</dbReference>
<organism evidence="4 5">
    <name type="scientific">Bemisia tabaci</name>
    <name type="common">Sweetpotato whitefly</name>
    <name type="synonym">Aleurodes tabaci</name>
    <dbReference type="NCBI Taxonomy" id="7038"/>
    <lineage>
        <taxon>Eukaryota</taxon>
        <taxon>Metazoa</taxon>
        <taxon>Ecdysozoa</taxon>
        <taxon>Arthropoda</taxon>
        <taxon>Hexapoda</taxon>
        <taxon>Insecta</taxon>
        <taxon>Pterygota</taxon>
        <taxon>Neoptera</taxon>
        <taxon>Paraneoptera</taxon>
        <taxon>Hemiptera</taxon>
        <taxon>Sternorrhyncha</taxon>
        <taxon>Aleyrodoidea</taxon>
        <taxon>Aleyrodidae</taxon>
        <taxon>Aleyrodinae</taxon>
        <taxon>Bemisia</taxon>
    </lineage>
</organism>
<dbReference type="Gene3D" id="6.10.140.180">
    <property type="match status" value="1"/>
</dbReference>
<evidence type="ECO:0000313" key="4">
    <source>
        <dbReference type="EMBL" id="CAH0395430.1"/>
    </source>
</evidence>
<dbReference type="GO" id="GO:0043328">
    <property type="term" value="P:protein transport to vacuole involved in ubiquitin-dependent protein catabolic process via the multivesicular body sorting pathway"/>
    <property type="evidence" value="ECO:0007669"/>
    <property type="project" value="TreeGrafter"/>
</dbReference>
<evidence type="ECO:0000256" key="1">
    <source>
        <dbReference type="ARBA" id="ARBA00009834"/>
    </source>
</evidence>